<evidence type="ECO:0000313" key="1">
    <source>
        <dbReference type="EMBL" id="GBH09400.1"/>
    </source>
</evidence>
<gene>
    <name evidence="1" type="ORF">KPSA1_02795</name>
</gene>
<name>A0A2V0QLC1_PSESF</name>
<reference evidence="1 2" key="1">
    <citation type="submission" date="2018-04" db="EMBL/GenBank/DDBJ databases">
        <title>Draft genome sequence of Pseudomonas syringae pv. actinidiae biovar 1 strains isolated from kiwifruit in Kagawa prefecture.</title>
        <authorList>
            <person name="Tabuchi M."/>
            <person name="Saito M."/>
            <person name="Fujiwara S."/>
            <person name="Sasa N."/>
            <person name="Akimitsu K."/>
            <person name="Gomi K."/>
            <person name="Konishi-Sugita S."/>
            <person name="Hamano K."/>
            <person name="Kataoka I."/>
        </authorList>
    </citation>
    <scope>NUCLEOTIDE SEQUENCE [LARGE SCALE GENOMIC DNA]</scope>
    <source>
        <strain evidence="1 2">MAFF212206</strain>
    </source>
</reference>
<protein>
    <submittedName>
        <fullName evidence="1">Uncharacterized protein</fullName>
    </submittedName>
</protein>
<comment type="caution">
    <text evidence="1">The sequence shown here is derived from an EMBL/GenBank/DDBJ whole genome shotgun (WGS) entry which is preliminary data.</text>
</comment>
<dbReference type="EMBL" id="BGJZ01000122">
    <property type="protein sequence ID" value="GBH09400.1"/>
    <property type="molecule type" value="Genomic_DNA"/>
</dbReference>
<evidence type="ECO:0000313" key="2">
    <source>
        <dbReference type="Proteomes" id="UP000247480"/>
    </source>
</evidence>
<dbReference type="AlphaFoldDB" id="A0A2V0QLC1"/>
<accession>A0A2V0QLC1</accession>
<sequence>MRKQVVDLDHQRFKLKRYLIIQLRTLALLELEDLLANGFQRPKRPAHRNALQDQHQNQCGKPEPQTYLLHKAKACPDWRVILRNGD</sequence>
<proteinExistence type="predicted"/>
<dbReference type="Proteomes" id="UP000247480">
    <property type="component" value="Unassembled WGS sequence"/>
</dbReference>
<organism evidence="1 2">
    <name type="scientific">Pseudomonas syringae pv. actinidiae</name>
    <dbReference type="NCBI Taxonomy" id="103796"/>
    <lineage>
        <taxon>Bacteria</taxon>
        <taxon>Pseudomonadati</taxon>
        <taxon>Pseudomonadota</taxon>
        <taxon>Gammaproteobacteria</taxon>
        <taxon>Pseudomonadales</taxon>
        <taxon>Pseudomonadaceae</taxon>
        <taxon>Pseudomonas</taxon>
        <taxon>Pseudomonas syringae</taxon>
    </lineage>
</organism>